<organism evidence="1 2">
    <name type="scientific">Nocardia pseudobrasiliensis</name>
    <dbReference type="NCBI Taxonomy" id="45979"/>
    <lineage>
        <taxon>Bacteria</taxon>
        <taxon>Bacillati</taxon>
        <taxon>Actinomycetota</taxon>
        <taxon>Actinomycetes</taxon>
        <taxon>Mycobacteriales</taxon>
        <taxon>Nocardiaceae</taxon>
        <taxon>Nocardia</taxon>
    </lineage>
</organism>
<dbReference type="EMBL" id="QQBC01000009">
    <property type="protein sequence ID" value="RDI63846.1"/>
    <property type="molecule type" value="Genomic_DNA"/>
</dbReference>
<protein>
    <recommendedName>
        <fullName evidence="3">DUF4254 domain-containing protein</fullName>
    </recommendedName>
</protein>
<evidence type="ECO:0000313" key="1">
    <source>
        <dbReference type="EMBL" id="RDI63846.1"/>
    </source>
</evidence>
<evidence type="ECO:0000313" key="2">
    <source>
        <dbReference type="Proteomes" id="UP000254869"/>
    </source>
</evidence>
<reference evidence="1 2" key="1">
    <citation type="submission" date="2018-07" db="EMBL/GenBank/DDBJ databases">
        <title>Genomic Encyclopedia of Type Strains, Phase IV (KMG-IV): sequencing the most valuable type-strain genomes for metagenomic binning, comparative biology and taxonomic classification.</title>
        <authorList>
            <person name="Goeker M."/>
        </authorList>
    </citation>
    <scope>NUCLEOTIDE SEQUENCE [LARGE SCALE GENOMIC DNA]</scope>
    <source>
        <strain evidence="1 2">DSM 44290</strain>
    </source>
</reference>
<accession>A0A370HZC2</accession>
<dbReference type="Proteomes" id="UP000254869">
    <property type="component" value="Unassembled WGS sequence"/>
</dbReference>
<dbReference type="AlphaFoldDB" id="A0A370HZC2"/>
<sequence>MYVPHQDGCAQAPPSGPVLSRRTVVSTPPDWHELLAAFCGHIGDQPEDHPVTRWARGLAELHLTRREHPLNAAEIDCRRNELVARIDDWIGAHTTRRPRSQSLGAVVDGMAAAQVRASHLLRSVDDVTDERVHAAWFLLASMADSWTDLVHEAFGMLPGIPRAVRGA</sequence>
<keyword evidence="2" id="KW-1185">Reference proteome</keyword>
<name>A0A370HZC2_9NOCA</name>
<gene>
    <name evidence="1" type="ORF">DFR76_109186</name>
</gene>
<comment type="caution">
    <text evidence="1">The sequence shown here is derived from an EMBL/GenBank/DDBJ whole genome shotgun (WGS) entry which is preliminary data.</text>
</comment>
<proteinExistence type="predicted"/>
<evidence type="ECO:0008006" key="3">
    <source>
        <dbReference type="Google" id="ProtNLM"/>
    </source>
</evidence>
<dbReference type="RefSeq" id="WP_245998332.1">
    <property type="nucleotide sequence ID" value="NZ_QQBC01000009.1"/>
</dbReference>